<evidence type="ECO:0000313" key="1">
    <source>
        <dbReference type="EnsemblPlants" id="KQL29298"/>
    </source>
</evidence>
<reference evidence="1" key="2">
    <citation type="submission" date="2018-08" db="UniProtKB">
        <authorList>
            <consortium name="EnsemblPlants"/>
        </authorList>
    </citation>
    <scope>IDENTIFICATION</scope>
    <source>
        <strain evidence="1">Yugu1</strain>
    </source>
</reference>
<dbReference type="AlphaFoldDB" id="K3YX57"/>
<protein>
    <submittedName>
        <fullName evidence="1">Uncharacterized protein</fullName>
    </submittedName>
</protein>
<sequence>MTIINFKQSICGLQFGNSATVCTIQSGNIEISHSDPVLICHALLSNGIGTNLVPADNGYQQQIQAKETTVLAHFIFYQSLYQQSMSTQRS</sequence>
<evidence type="ECO:0000313" key="2">
    <source>
        <dbReference type="Proteomes" id="UP000004995"/>
    </source>
</evidence>
<dbReference type="HOGENOM" id="CLU_2445001_0_0_1"/>
<reference evidence="2" key="1">
    <citation type="journal article" date="2012" name="Nat. Biotechnol.">
        <title>Reference genome sequence of the model plant Setaria.</title>
        <authorList>
            <person name="Bennetzen J.L."/>
            <person name="Schmutz J."/>
            <person name="Wang H."/>
            <person name="Percifield R."/>
            <person name="Hawkins J."/>
            <person name="Pontaroli A.C."/>
            <person name="Estep M."/>
            <person name="Feng L."/>
            <person name="Vaughn J.N."/>
            <person name="Grimwood J."/>
            <person name="Jenkins J."/>
            <person name="Barry K."/>
            <person name="Lindquist E."/>
            <person name="Hellsten U."/>
            <person name="Deshpande S."/>
            <person name="Wang X."/>
            <person name="Wu X."/>
            <person name="Mitros T."/>
            <person name="Triplett J."/>
            <person name="Yang X."/>
            <person name="Ye C.Y."/>
            <person name="Mauro-Herrera M."/>
            <person name="Wang L."/>
            <person name="Li P."/>
            <person name="Sharma M."/>
            <person name="Sharma R."/>
            <person name="Ronald P.C."/>
            <person name="Panaud O."/>
            <person name="Kellogg E.A."/>
            <person name="Brutnell T.P."/>
            <person name="Doust A.N."/>
            <person name="Tuskan G.A."/>
            <person name="Rokhsar D."/>
            <person name="Devos K.M."/>
        </authorList>
    </citation>
    <scope>NUCLEOTIDE SEQUENCE [LARGE SCALE GENOMIC DNA]</scope>
    <source>
        <strain evidence="2">cv. Yugu1</strain>
    </source>
</reference>
<dbReference type="Gramene" id="KQL29298">
    <property type="protein sequence ID" value="KQL29298"/>
    <property type="gene ID" value="SETIT_018853mg"/>
</dbReference>
<dbReference type="EnsemblPlants" id="KQL29298">
    <property type="protein sequence ID" value="KQL29298"/>
    <property type="gene ID" value="SETIT_018853mg"/>
</dbReference>
<organism evidence="1 2">
    <name type="scientific">Setaria italica</name>
    <name type="common">Foxtail millet</name>
    <name type="synonym">Panicum italicum</name>
    <dbReference type="NCBI Taxonomy" id="4555"/>
    <lineage>
        <taxon>Eukaryota</taxon>
        <taxon>Viridiplantae</taxon>
        <taxon>Streptophyta</taxon>
        <taxon>Embryophyta</taxon>
        <taxon>Tracheophyta</taxon>
        <taxon>Spermatophyta</taxon>
        <taxon>Magnoliopsida</taxon>
        <taxon>Liliopsida</taxon>
        <taxon>Poales</taxon>
        <taxon>Poaceae</taxon>
        <taxon>PACMAD clade</taxon>
        <taxon>Panicoideae</taxon>
        <taxon>Panicodae</taxon>
        <taxon>Paniceae</taxon>
        <taxon>Cenchrinae</taxon>
        <taxon>Setaria</taxon>
    </lineage>
</organism>
<accession>K3YX57</accession>
<keyword evidence="2" id="KW-1185">Reference proteome</keyword>
<dbReference type="EMBL" id="AGNK02000205">
    <property type="status" value="NOT_ANNOTATED_CDS"/>
    <property type="molecule type" value="Genomic_DNA"/>
</dbReference>
<name>K3YX57_SETIT</name>
<proteinExistence type="predicted"/>
<dbReference type="Proteomes" id="UP000004995">
    <property type="component" value="Unassembled WGS sequence"/>
</dbReference>
<dbReference type="InParanoid" id="K3YX57"/>